<evidence type="ECO:0000313" key="2">
    <source>
        <dbReference type="Proteomes" id="UP000821865"/>
    </source>
</evidence>
<keyword evidence="2" id="KW-1185">Reference proteome</keyword>
<dbReference type="Proteomes" id="UP000821865">
    <property type="component" value="Chromosome 7"/>
</dbReference>
<dbReference type="EMBL" id="CM023476">
    <property type="protein sequence ID" value="KAH7940983.1"/>
    <property type="molecule type" value="Genomic_DNA"/>
</dbReference>
<protein>
    <submittedName>
        <fullName evidence="1">Uncharacterized protein</fullName>
    </submittedName>
</protein>
<accession>A0ACB8CE85</accession>
<proteinExistence type="predicted"/>
<evidence type="ECO:0000313" key="1">
    <source>
        <dbReference type="EMBL" id="KAH7940983.1"/>
    </source>
</evidence>
<organism evidence="1 2">
    <name type="scientific">Dermacentor silvarum</name>
    <name type="common">Tick</name>
    <dbReference type="NCBI Taxonomy" id="543639"/>
    <lineage>
        <taxon>Eukaryota</taxon>
        <taxon>Metazoa</taxon>
        <taxon>Ecdysozoa</taxon>
        <taxon>Arthropoda</taxon>
        <taxon>Chelicerata</taxon>
        <taxon>Arachnida</taxon>
        <taxon>Acari</taxon>
        <taxon>Parasitiformes</taxon>
        <taxon>Ixodida</taxon>
        <taxon>Ixodoidea</taxon>
        <taxon>Ixodidae</taxon>
        <taxon>Rhipicephalinae</taxon>
        <taxon>Dermacentor</taxon>
    </lineage>
</organism>
<reference evidence="1" key="1">
    <citation type="submission" date="2020-05" db="EMBL/GenBank/DDBJ databases">
        <title>Large-scale comparative analyses of tick genomes elucidate their genetic diversity and vector capacities.</title>
        <authorList>
            <person name="Jia N."/>
            <person name="Wang J."/>
            <person name="Shi W."/>
            <person name="Du L."/>
            <person name="Sun Y."/>
            <person name="Zhan W."/>
            <person name="Jiang J."/>
            <person name="Wang Q."/>
            <person name="Zhang B."/>
            <person name="Ji P."/>
            <person name="Sakyi L.B."/>
            <person name="Cui X."/>
            <person name="Yuan T."/>
            <person name="Jiang B."/>
            <person name="Yang W."/>
            <person name="Lam T.T.-Y."/>
            <person name="Chang Q."/>
            <person name="Ding S."/>
            <person name="Wang X."/>
            <person name="Zhu J."/>
            <person name="Ruan X."/>
            <person name="Zhao L."/>
            <person name="Wei J."/>
            <person name="Que T."/>
            <person name="Du C."/>
            <person name="Cheng J."/>
            <person name="Dai P."/>
            <person name="Han X."/>
            <person name="Huang E."/>
            <person name="Gao Y."/>
            <person name="Liu J."/>
            <person name="Shao H."/>
            <person name="Ye R."/>
            <person name="Li L."/>
            <person name="Wei W."/>
            <person name="Wang X."/>
            <person name="Wang C."/>
            <person name="Yang T."/>
            <person name="Huo Q."/>
            <person name="Li W."/>
            <person name="Guo W."/>
            <person name="Chen H."/>
            <person name="Zhou L."/>
            <person name="Ni X."/>
            <person name="Tian J."/>
            <person name="Zhou Y."/>
            <person name="Sheng Y."/>
            <person name="Liu T."/>
            <person name="Pan Y."/>
            <person name="Xia L."/>
            <person name="Li J."/>
            <person name="Zhao F."/>
            <person name="Cao W."/>
        </authorList>
    </citation>
    <scope>NUCLEOTIDE SEQUENCE</scope>
    <source>
        <strain evidence="1">Dsil-2018</strain>
    </source>
</reference>
<comment type="caution">
    <text evidence="1">The sequence shown here is derived from an EMBL/GenBank/DDBJ whole genome shotgun (WGS) entry which is preliminary data.</text>
</comment>
<sequence>MGSTAGFKLAATSGQPRSPWFTIASTLVVVLSLASTDAWPALDSTTLDSNGSDAADAAVVRGATGLAVVCACGADVAKCPAGRTAKTPSRCPPCGLVCARQTGEACSVDEPCAKDFGLSCDPVSFTCKADDAEPLDCLARLRSGRRGLVGLSPPRGSRVVIPRERDGRCCSSVVAVHLAWVRFLRRVYKQELGD</sequence>
<name>A0ACB8CE85_DERSI</name>
<gene>
    <name evidence="1" type="ORF">HPB49_008655</name>
</gene>